<organism evidence="8 9">
    <name type="scientific">Novosphingobium anseongense</name>
    <dbReference type="NCBI Taxonomy" id="3133436"/>
    <lineage>
        <taxon>Bacteria</taxon>
        <taxon>Pseudomonadati</taxon>
        <taxon>Pseudomonadota</taxon>
        <taxon>Alphaproteobacteria</taxon>
        <taxon>Sphingomonadales</taxon>
        <taxon>Sphingomonadaceae</taxon>
        <taxon>Novosphingobium</taxon>
    </lineage>
</organism>
<evidence type="ECO:0000256" key="6">
    <source>
        <dbReference type="ARBA" id="ARBA00034078"/>
    </source>
</evidence>
<keyword evidence="4" id="KW-0408">Iron</keyword>
<dbReference type="PROSITE" id="PS51085">
    <property type="entry name" value="2FE2S_FER_2"/>
    <property type="match status" value="1"/>
</dbReference>
<keyword evidence="3" id="KW-0479">Metal-binding</keyword>
<dbReference type="SUPFAM" id="SSF54292">
    <property type="entry name" value="2Fe-2S ferredoxin-like"/>
    <property type="match status" value="1"/>
</dbReference>
<keyword evidence="9" id="KW-1185">Reference proteome</keyword>
<dbReference type="CDD" id="cd00207">
    <property type="entry name" value="fer2"/>
    <property type="match status" value="1"/>
</dbReference>
<dbReference type="InterPro" id="IPR001055">
    <property type="entry name" value="Adrenodoxin-like"/>
</dbReference>
<proteinExistence type="inferred from homology"/>
<keyword evidence="5" id="KW-0411">Iron-sulfur</keyword>
<evidence type="ECO:0000256" key="3">
    <source>
        <dbReference type="ARBA" id="ARBA00022723"/>
    </source>
</evidence>
<reference evidence="8 9" key="1">
    <citation type="submission" date="2024-03" db="EMBL/GenBank/DDBJ databases">
        <authorList>
            <person name="Jo J.-H."/>
        </authorList>
    </citation>
    <scope>NUCLEOTIDE SEQUENCE [LARGE SCALE GENOMIC DNA]</scope>
    <source>
        <strain evidence="8 9">PS1R-30</strain>
    </source>
</reference>
<comment type="caution">
    <text evidence="8">The sequence shown here is derived from an EMBL/GenBank/DDBJ whole genome shotgun (WGS) entry which is preliminary data.</text>
</comment>
<evidence type="ECO:0000256" key="2">
    <source>
        <dbReference type="ARBA" id="ARBA00022714"/>
    </source>
</evidence>
<protein>
    <submittedName>
        <fullName evidence="8">2Fe-2S iron-sulfur cluster-binding protein</fullName>
    </submittedName>
</protein>
<dbReference type="Gene3D" id="3.10.20.30">
    <property type="match status" value="1"/>
</dbReference>
<feature type="domain" description="2Fe-2S ferredoxin-type" evidence="7">
    <location>
        <begin position="2"/>
        <end position="105"/>
    </location>
</feature>
<evidence type="ECO:0000313" key="8">
    <source>
        <dbReference type="EMBL" id="MEJ5978023.1"/>
    </source>
</evidence>
<name>A0ABU8RYC4_9SPHN</name>
<dbReference type="PANTHER" id="PTHR23426">
    <property type="entry name" value="FERREDOXIN/ADRENODOXIN"/>
    <property type="match status" value="1"/>
</dbReference>
<evidence type="ECO:0000256" key="4">
    <source>
        <dbReference type="ARBA" id="ARBA00023004"/>
    </source>
</evidence>
<dbReference type="Proteomes" id="UP001361239">
    <property type="component" value="Unassembled WGS sequence"/>
</dbReference>
<sequence length="106" mass="10960">MVAITFIAADGAERTIDASEDLSLMENAVGNGIEAIEAVCSGNAYCGTCRVYVDAAWQGRLGEAGDIELPMIEASGDETPGVRLSCQIVVTPDLDGLVVRTPASQG</sequence>
<evidence type="ECO:0000256" key="5">
    <source>
        <dbReference type="ARBA" id="ARBA00023014"/>
    </source>
</evidence>
<comment type="similarity">
    <text evidence="1">Belongs to the adrenodoxin/putidaredoxin family.</text>
</comment>
<evidence type="ECO:0000256" key="1">
    <source>
        <dbReference type="ARBA" id="ARBA00010914"/>
    </source>
</evidence>
<dbReference type="InterPro" id="IPR012675">
    <property type="entry name" value="Beta-grasp_dom_sf"/>
</dbReference>
<dbReference type="Pfam" id="PF00111">
    <property type="entry name" value="Fer2"/>
    <property type="match status" value="1"/>
</dbReference>
<dbReference type="PANTHER" id="PTHR23426:SF65">
    <property type="entry name" value="FERREDOXIN-2, MITOCHONDRIAL"/>
    <property type="match status" value="1"/>
</dbReference>
<keyword evidence="2" id="KW-0001">2Fe-2S</keyword>
<evidence type="ECO:0000313" key="9">
    <source>
        <dbReference type="Proteomes" id="UP001361239"/>
    </source>
</evidence>
<dbReference type="RefSeq" id="WP_339587967.1">
    <property type="nucleotide sequence ID" value="NZ_JBBHJZ010000003.1"/>
</dbReference>
<evidence type="ECO:0000259" key="7">
    <source>
        <dbReference type="PROSITE" id="PS51085"/>
    </source>
</evidence>
<gene>
    <name evidence="8" type="ORF">WG901_15335</name>
</gene>
<dbReference type="InterPro" id="IPR001041">
    <property type="entry name" value="2Fe-2S_ferredoxin-type"/>
</dbReference>
<comment type="cofactor">
    <cofactor evidence="6">
        <name>[2Fe-2S] cluster</name>
        <dbReference type="ChEBI" id="CHEBI:190135"/>
    </cofactor>
</comment>
<accession>A0ABU8RYC4</accession>
<dbReference type="InterPro" id="IPR036010">
    <property type="entry name" value="2Fe-2S_ferredoxin-like_sf"/>
</dbReference>
<dbReference type="EMBL" id="JBBHJZ010000003">
    <property type="protein sequence ID" value="MEJ5978023.1"/>
    <property type="molecule type" value="Genomic_DNA"/>
</dbReference>